<dbReference type="InterPro" id="IPR048444">
    <property type="entry name" value="DNMK"/>
</dbReference>
<reference evidence="1" key="1">
    <citation type="journal article" date="2020" name="Nature">
        <title>Giant virus diversity and host interactions through global metagenomics.</title>
        <authorList>
            <person name="Schulz F."/>
            <person name="Roux S."/>
            <person name="Paez-Espino D."/>
            <person name="Jungbluth S."/>
            <person name="Walsh D.A."/>
            <person name="Denef V.J."/>
            <person name="McMahon K.D."/>
            <person name="Konstantinidis K.T."/>
            <person name="Eloe-Fadrosh E.A."/>
            <person name="Kyrpides N.C."/>
            <person name="Woyke T."/>
        </authorList>
    </citation>
    <scope>NUCLEOTIDE SEQUENCE</scope>
    <source>
        <strain evidence="1">GVMAG-M-3300023179-4</strain>
    </source>
</reference>
<evidence type="ECO:0000313" key="1">
    <source>
        <dbReference type="EMBL" id="QHT73635.1"/>
    </source>
</evidence>
<dbReference type="AlphaFoldDB" id="A0A6C0H0G0"/>
<dbReference type="InterPro" id="IPR027417">
    <property type="entry name" value="P-loop_NTPase"/>
</dbReference>
<proteinExistence type="predicted"/>
<dbReference type="SUPFAM" id="SSF52540">
    <property type="entry name" value="P-loop containing nucleoside triphosphate hydrolases"/>
    <property type="match status" value="1"/>
</dbReference>
<organism evidence="1">
    <name type="scientific">viral metagenome</name>
    <dbReference type="NCBI Taxonomy" id="1070528"/>
    <lineage>
        <taxon>unclassified sequences</taxon>
        <taxon>metagenomes</taxon>
        <taxon>organismal metagenomes</taxon>
    </lineage>
</organism>
<name>A0A6C0H0G0_9ZZZZ</name>
<dbReference type="Gene3D" id="3.40.50.300">
    <property type="entry name" value="P-loop containing nucleotide triphosphate hydrolases"/>
    <property type="match status" value="1"/>
</dbReference>
<sequence>MKSLIGICGFQGSGKDTFAQYLIDNYGFKKLSFASTVKDVASIIFGWDREMLEGYTKEARVQREKVDSWWAKKLDIPNFTPRFALQFIGTDLFRKHFNSEIWVSCIEKQLQKYDKIIITDCRFENEINMIKNNGGIIIKLFRNNISDLYYEIQNGFEPLDLHPSEWKWINSKEDYLIVNDSSINELNKKIDILYKKLII</sequence>
<protein>
    <recommendedName>
        <fullName evidence="2">Deoxynucleoside monophosphate kinase</fullName>
    </recommendedName>
</protein>
<dbReference type="Pfam" id="PF21448">
    <property type="entry name" value="DNMK"/>
    <property type="match status" value="1"/>
</dbReference>
<evidence type="ECO:0008006" key="2">
    <source>
        <dbReference type="Google" id="ProtNLM"/>
    </source>
</evidence>
<dbReference type="EMBL" id="MN739831">
    <property type="protein sequence ID" value="QHT73635.1"/>
    <property type="molecule type" value="Genomic_DNA"/>
</dbReference>
<accession>A0A6C0H0G0</accession>